<dbReference type="PANTHER" id="PTHR34773:SF1">
    <property type="entry name" value="FLAGELLAR SECRETION CHAPERONE FLIS"/>
    <property type="match status" value="1"/>
</dbReference>
<proteinExistence type="inferred from homology"/>
<dbReference type="Gene3D" id="1.20.120.340">
    <property type="entry name" value="Flagellar protein FliS"/>
    <property type="match status" value="1"/>
</dbReference>
<reference evidence="6 7" key="1">
    <citation type="submission" date="2018-01" db="EMBL/GenBank/DDBJ databases">
        <title>Genomic Encyclopedia of Type Strains, Phase III (KMG-III): the genomes of soil and plant-associated and newly described type strains.</title>
        <authorList>
            <person name="Whitman W."/>
        </authorList>
    </citation>
    <scope>NUCLEOTIDE SEQUENCE [LARGE SCALE GENOMIC DNA]</scope>
    <source>
        <strain evidence="6 7">1131</strain>
    </source>
</reference>
<keyword evidence="6" id="KW-0969">Cilium</keyword>
<name>A0A2S4MAW9_9HYPH</name>
<keyword evidence="5" id="KW-0143">Chaperone</keyword>
<sequence length="148" mass="16598">MNQSASRAIATYRMVAAQVHPLVAVVKLYDEAIRQLHLAVRAIEARKHEESYICISKSSTILRGLCHNLRFDKGEDISQQLMKAYTYNIVAIHTAYGKPDAPVRYMKIIKHLGELRDSWAIVAGMSPKLEEVPAPRHPQAAIRPARVG</sequence>
<dbReference type="RefSeq" id="WP_181011841.1">
    <property type="nucleotide sequence ID" value="NZ_PQFZ01000006.1"/>
</dbReference>
<keyword evidence="6" id="KW-0282">Flagellum</keyword>
<keyword evidence="6" id="KW-0966">Cell projection</keyword>
<comment type="subcellular location">
    <subcellularLocation>
        <location evidence="1">Cytoplasm</location>
        <location evidence="1">Cytosol</location>
    </subcellularLocation>
</comment>
<dbReference type="Proteomes" id="UP000236919">
    <property type="component" value="Unassembled WGS sequence"/>
</dbReference>
<evidence type="ECO:0000313" key="6">
    <source>
        <dbReference type="EMBL" id="POR51886.1"/>
    </source>
</evidence>
<dbReference type="CDD" id="cd16098">
    <property type="entry name" value="FliS"/>
    <property type="match status" value="1"/>
</dbReference>
<dbReference type="PANTHER" id="PTHR34773">
    <property type="entry name" value="FLAGELLAR SECRETION CHAPERONE FLIS"/>
    <property type="match status" value="1"/>
</dbReference>
<evidence type="ECO:0000256" key="1">
    <source>
        <dbReference type="ARBA" id="ARBA00004514"/>
    </source>
</evidence>
<evidence type="ECO:0000256" key="5">
    <source>
        <dbReference type="ARBA" id="ARBA00023186"/>
    </source>
</evidence>
<comment type="caution">
    <text evidence="6">The sequence shown here is derived from an EMBL/GenBank/DDBJ whole genome shotgun (WGS) entry which is preliminary data.</text>
</comment>
<keyword evidence="7" id="KW-1185">Reference proteome</keyword>
<evidence type="ECO:0000256" key="4">
    <source>
        <dbReference type="ARBA" id="ARBA00022795"/>
    </source>
</evidence>
<dbReference type="GO" id="GO:0044780">
    <property type="term" value="P:bacterial-type flagellum assembly"/>
    <property type="evidence" value="ECO:0007669"/>
    <property type="project" value="InterPro"/>
</dbReference>
<dbReference type="GO" id="GO:0071973">
    <property type="term" value="P:bacterial-type flagellum-dependent cell motility"/>
    <property type="evidence" value="ECO:0007669"/>
    <property type="project" value="TreeGrafter"/>
</dbReference>
<comment type="similarity">
    <text evidence="2">Belongs to the FliS family.</text>
</comment>
<gene>
    <name evidence="6" type="ORF">CYD53_106169</name>
</gene>
<dbReference type="Pfam" id="PF02561">
    <property type="entry name" value="FliS"/>
    <property type="match status" value="1"/>
</dbReference>
<dbReference type="InterPro" id="IPR036584">
    <property type="entry name" value="FliS_sf"/>
</dbReference>
<evidence type="ECO:0000256" key="2">
    <source>
        <dbReference type="ARBA" id="ARBA00008787"/>
    </source>
</evidence>
<dbReference type="SUPFAM" id="SSF101116">
    <property type="entry name" value="Flagellar export chaperone FliS"/>
    <property type="match status" value="1"/>
</dbReference>
<protein>
    <submittedName>
        <fullName evidence="6">Flagellar protein FliS</fullName>
    </submittedName>
</protein>
<organism evidence="6 7">
    <name type="scientific">Bosea psychrotolerans</name>
    <dbReference type="NCBI Taxonomy" id="1871628"/>
    <lineage>
        <taxon>Bacteria</taxon>
        <taxon>Pseudomonadati</taxon>
        <taxon>Pseudomonadota</taxon>
        <taxon>Alphaproteobacteria</taxon>
        <taxon>Hyphomicrobiales</taxon>
        <taxon>Boseaceae</taxon>
        <taxon>Bosea</taxon>
    </lineage>
</organism>
<accession>A0A2S4MAW9</accession>
<keyword evidence="3" id="KW-0963">Cytoplasm</keyword>
<dbReference type="EMBL" id="PQFZ01000006">
    <property type="protein sequence ID" value="POR51886.1"/>
    <property type="molecule type" value="Genomic_DNA"/>
</dbReference>
<evidence type="ECO:0000313" key="7">
    <source>
        <dbReference type="Proteomes" id="UP000236919"/>
    </source>
</evidence>
<dbReference type="InterPro" id="IPR003713">
    <property type="entry name" value="FliS"/>
</dbReference>
<evidence type="ECO:0000256" key="3">
    <source>
        <dbReference type="ARBA" id="ARBA00022490"/>
    </source>
</evidence>
<keyword evidence="4" id="KW-1005">Bacterial flagellum biogenesis</keyword>
<dbReference type="AlphaFoldDB" id="A0A2S4MAW9"/>
<dbReference type="GO" id="GO:0005829">
    <property type="term" value="C:cytosol"/>
    <property type="evidence" value="ECO:0007669"/>
    <property type="project" value="UniProtKB-SubCell"/>
</dbReference>